<evidence type="ECO:0000256" key="1">
    <source>
        <dbReference type="SAM" id="SignalP"/>
    </source>
</evidence>
<reference evidence="2" key="1">
    <citation type="journal article" date="2020" name="bioRxiv">
        <title>Whole genome comparisons of ergot fungi reveals the divergence and evolution of species within the genus Claviceps are the result of varying mechanisms driving genome evolution and host range expansion.</title>
        <authorList>
            <person name="Wyka S.A."/>
            <person name="Mondo S.J."/>
            <person name="Liu M."/>
            <person name="Dettman J."/>
            <person name="Nalam V."/>
            <person name="Broders K.D."/>
        </authorList>
    </citation>
    <scope>NUCLEOTIDE SEQUENCE</scope>
    <source>
        <strain evidence="2">CCC 1102</strain>
    </source>
</reference>
<comment type="caution">
    <text evidence="2">The sequence shown here is derived from an EMBL/GenBank/DDBJ whole genome shotgun (WGS) entry which is preliminary data.</text>
</comment>
<accession>A0A9P7MU51</accession>
<dbReference type="AlphaFoldDB" id="A0A9P7MU51"/>
<keyword evidence="1" id="KW-0732">Signal</keyword>
<dbReference type="EMBL" id="SRPS01000084">
    <property type="protein sequence ID" value="KAG5970144.1"/>
    <property type="molecule type" value="Genomic_DNA"/>
</dbReference>
<gene>
    <name evidence="2" type="ORF">E4U56_007944</name>
</gene>
<organism evidence="2 3">
    <name type="scientific">Claviceps arundinis</name>
    <dbReference type="NCBI Taxonomy" id="1623583"/>
    <lineage>
        <taxon>Eukaryota</taxon>
        <taxon>Fungi</taxon>
        <taxon>Dikarya</taxon>
        <taxon>Ascomycota</taxon>
        <taxon>Pezizomycotina</taxon>
        <taxon>Sordariomycetes</taxon>
        <taxon>Hypocreomycetidae</taxon>
        <taxon>Hypocreales</taxon>
        <taxon>Clavicipitaceae</taxon>
        <taxon>Claviceps</taxon>
    </lineage>
</organism>
<feature type="chain" id="PRO_5040514178" evidence="1">
    <location>
        <begin position="18"/>
        <end position="155"/>
    </location>
</feature>
<dbReference type="Proteomes" id="UP000784919">
    <property type="component" value="Unassembled WGS sequence"/>
</dbReference>
<proteinExistence type="predicted"/>
<protein>
    <submittedName>
        <fullName evidence="2">Uncharacterized protein</fullName>
    </submittedName>
</protein>
<evidence type="ECO:0000313" key="3">
    <source>
        <dbReference type="Proteomes" id="UP000784919"/>
    </source>
</evidence>
<sequence length="155" mass="16146">MKIAILVASLLSLGASALPEAEESITVGEYTYTGGDLPKGELKVTYSSCVIWKGDAAARLGLARSGGKFANPAIAIASAAMAAIHATADDICASQDLVPPYASDEYSTKSGGKLTAATNLRAVTIRGRRDAEDSCACCSASHDVWWHGRDILDIQ</sequence>
<name>A0A9P7MU51_9HYPO</name>
<dbReference type="OrthoDB" id="5232040at2759"/>
<feature type="signal peptide" evidence="1">
    <location>
        <begin position="1"/>
        <end position="17"/>
    </location>
</feature>
<evidence type="ECO:0000313" key="2">
    <source>
        <dbReference type="EMBL" id="KAG5970144.1"/>
    </source>
</evidence>